<keyword evidence="3" id="KW-1185">Reference proteome</keyword>
<dbReference type="VEuPathDB" id="VectorBase:HLOH_064980"/>
<comment type="caution">
    <text evidence="2">The sequence shown here is derived from an EMBL/GenBank/DDBJ whole genome shotgun (WGS) entry which is preliminary data.</text>
</comment>
<proteinExistence type="predicted"/>
<reference evidence="2 3" key="1">
    <citation type="journal article" date="2020" name="Cell">
        <title>Large-Scale Comparative Analyses of Tick Genomes Elucidate Their Genetic Diversity and Vector Capacities.</title>
        <authorList>
            <consortium name="Tick Genome and Microbiome Consortium (TIGMIC)"/>
            <person name="Jia N."/>
            <person name="Wang J."/>
            <person name="Shi W."/>
            <person name="Du L."/>
            <person name="Sun Y."/>
            <person name="Zhan W."/>
            <person name="Jiang J.F."/>
            <person name="Wang Q."/>
            <person name="Zhang B."/>
            <person name="Ji P."/>
            <person name="Bell-Sakyi L."/>
            <person name="Cui X.M."/>
            <person name="Yuan T.T."/>
            <person name="Jiang B.G."/>
            <person name="Yang W.F."/>
            <person name="Lam T.T."/>
            <person name="Chang Q.C."/>
            <person name="Ding S.J."/>
            <person name="Wang X.J."/>
            <person name="Zhu J.G."/>
            <person name="Ruan X.D."/>
            <person name="Zhao L."/>
            <person name="Wei J.T."/>
            <person name="Ye R.Z."/>
            <person name="Que T.C."/>
            <person name="Du C.H."/>
            <person name="Zhou Y.H."/>
            <person name="Cheng J.X."/>
            <person name="Dai P.F."/>
            <person name="Guo W.B."/>
            <person name="Han X.H."/>
            <person name="Huang E.J."/>
            <person name="Li L.F."/>
            <person name="Wei W."/>
            <person name="Gao Y.C."/>
            <person name="Liu J.Z."/>
            <person name="Shao H.Z."/>
            <person name="Wang X."/>
            <person name="Wang C.C."/>
            <person name="Yang T.C."/>
            <person name="Huo Q.B."/>
            <person name="Li W."/>
            <person name="Chen H.Y."/>
            <person name="Chen S.E."/>
            <person name="Zhou L.G."/>
            <person name="Ni X.B."/>
            <person name="Tian J.H."/>
            <person name="Sheng Y."/>
            <person name="Liu T."/>
            <person name="Pan Y.S."/>
            <person name="Xia L.Y."/>
            <person name="Li J."/>
            <person name="Zhao F."/>
            <person name="Cao W.C."/>
        </authorList>
    </citation>
    <scope>NUCLEOTIDE SEQUENCE [LARGE SCALE GENOMIC DNA]</scope>
    <source>
        <strain evidence="2">HaeL-2018</strain>
    </source>
</reference>
<evidence type="ECO:0000313" key="2">
    <source>
        <dbReference type="EMBL" id="KAH9369793.1"/>
    </source>
</evidence>
<dbReference type="EMBL" id="JABSTR010000005">
    <property type="protein sequence ID" value="KAH9369793.1"/>
    <property type="molecule type" value="Genomic_DNA"/>
</dbReference>
<name>A0A9J6G522_HAELO</name>
<dbReference type="OrthoDB" id="6508244at2759"/>
<protein>
    <submittedName>
        <fullName evidence="2">Uncharacterized protein</fullName>
    </submittedName>
</protein>
<gene>
    <name evidence="2" type="ORF">HPB48_021766</name>
</gene>
<evidence type="ECO:0000256" key="1">
    <source>
        <dbReference type="SAM" id="MobiDB-lite"/>
    </source>
</evidence>
<accession>A0A9J6G522</accession>
<dbReference type="Proteomes" id="UP000821853">
    <property type="component" value="Chromosome 3"/>
</dbReference>
<sequence>MEAPQDCLRISKTILRNSVQVLSPFLHVTQFLRKPNVAPDVVPDDFGSRVSLRTLAPTAPDAASIRATATPLRLAPMFTTRPVVHGHHGWYQGPLSQWQIAADMYIDSDIRRRGRRRLVGRQGGEAAAPLAPVEHPVQRRPPAEPCPRREELDREMGIPRRRLVLKGVPLHASSYSHWYSRVFSPLSSSNEDC</sequence>
<dbReference type="AlphaFoldDB" id="A0A9J6G522"/>
<feature type="region of interest" description="Disordered" evidence="1">
    <location>
        <begin position="135"/>
        <end position="154"/>
    </location>
</feature>
<organism evidence="2 3">
    <name type="scientific">Haemaphysalis longicornis</name>
    <name type="common">Bush tick</name>
    <dbReference type="NCBI Taxonomy" id="44386"/>
    <lineage>
        <taxon>Eukaryota</taxon>
        <taxon>Metazoa</taxon>
        <taxon>Ecdysozoa</taxon>
        <taxon>Arthropoda</taxon>
        <taxon>Chelicerata</taxon>
        <taxon>Arachnida</taxon>
        <taxon>Acari</taxon>
        <taxon>Parasitiformes</taxon>
        <taxon>Ixodida</taxon>
        <taxon>Ixodoidea</taxon>
        <taxon>Ixodidae</taxon>
        <taxon>Haemaphysalinae</taxon>
        <taxon>Haemaphysalis</taxon>
    </lineage>
</organism>
<evidence type="ECO:0000313" key="3">
    <source>
        <dbReference type="Proteomes" id="UP000821853"/>
    </source>
</evidence>
<dbReference type="OMA" id="YMDRKFL"/>